<feature type="non-terminal residue" evidence="4">
    <location>
        <position position="156"/>
    </location>
</feature>
<name>A0A1B6G7E4_9HEMI</name>
<organism evidence="4">
    <name type="scientific">Cuerna arida</name>
    <dbReference type="NCBI Taxonomy" id="1464854"/>
    <lineage>
        <taxon>Eukaryota</taxon>
        <taxon>Metazoa</taxon>
        <taxon>Ecdysozoa</taxon>
        <taxon>Arthropoda</taxon>
        <taxon>Hexapoda</taxon>
        <taxon>Insecta</taxon>
        <taxon>Pterygota</taxon>
        <taxon>Neoptera</taxon>
        <taxon>Paraneoptera</taxon>
        <taxon>Hemiptera</taxon>
        <taxon>Auchenorrhyncha</taxon>
        <taxon>Membracoidea</taxon>
        <taxon>Cicadellidae</taxon>
        <taxon>Cicadellinae</taxon>
        <taxon>Proconiini</taxon>
        <taxon>Cuerna</taxon>
    </lineage>
</organism>
<evidence type="ECO:0000256" key="3">
    <source>
        <dbReference type="SAM" id="MobiDB-lite"/>
    </source>
</evidence>
<dbReference type="EMBL" id="GECZ01011414">
    <property type="protein sequence ID" value="JAS58355.1"/>
    <property type="molecule type" value="Transcribed_RNA"/>
</dbReference>
<proteinExistence type="predicted"/>
<dbReference type="GO" id="GO:0005654">
    <property type="term" value="C:nucleoplasm"/>
    <property type="evidence" value="ECO:0007669"/>
    <property type="project" value="TreeGrafter"/>
</dbReference>
<gene>
    <name evidence="4" type="ORF">g.255</name>
</gene>
<dbReference type="GO" id="GO:0034080">
    <property type="term" value="P:CENP-A containing chromatin assembly"/>
    <property type="evidence" value="ECO:0007669"/>
    <property type="project" value="TreeGrafter"/>
</dbReference>
<dbReference type="PANTHER" id="PTHR15081">
    <property type="entry name" value="NUCLEAR AUTOANTIGENIC SPERM PROTEIN NASP -RELATED"/>
    <property type="match status" value="1"/>
</dbReference>
<evidence type="ECO:0000256" key="1">
    <source>
        <dbReference type="ARBA" id="ARBA00022737"/>
    </source>
</evidence>
<feature type="region of interest" description="Disordered" evidence="3">
    <location>
        <begin position="99"/>
        <end position="119"/>
    </location>
</feature>
<reference evidence="4" key="1">
    <citation type="submission" date="2015-11" db="EMBL/GenBank/DDBJ databases">
        <title>De novo transcriptome assembly of four potential Pierce s Disease insect vectors from Arizona vineyards.</title>
        <authorList>
            <person name="Tassone E.E."/>
        </authorList>
    </citation>
    <scope>NUCLEOTIDE SEQUENCE</scope>
</reference>
<keyword evidence="1" id="KW-0677">Repeat</keyword>
<dbReference type="Gene3D" id="1.25.40.10">
    <property type="entry name" value="Tetratricopeptide repeat domain"/>
    <property type="match status" value="1"/>
</dbReference>
<feature type="compositionally biased region" description="Polar residues" evidence="3">
    <location>
        <begin position="109"/>
        <end position="119"/>
    </location>
</feature>
<dbReference type="GO" id="GO:0042393">
    <property type="term" value="F:histone binding"/>
    <property type="evidence" value="ECO:0007669"/>
    <property type="project" value="TreeGrafter"/>
</dbReference>
<protein>
    <recommendedName>
        <fullName evidence="5">Tetratricopeptide SHNi-TPR domain-containing protein</fullName>
    </recommendedName>
</protein>
<evidence type="ECO:0008006" key="5">
    <source>
        <dbReference type="Google" id="ProtNLM"/>
    </source>
</evidence>
<sequence length="156" mass="17518">MITLPKSPEIIQDICEISDPVLLVERGNRFMCLENFEDAVEAFSRACSLTVERYGENSFECADIYFRYGKALLELYRQESSPVEAAAFAENDTSIVEPINFNDDEPDSEATSVNDKPNNANSKLNDIILGSLSKISSEEMDIVKNNAPMQFNKIFT</sequence>
<evidence type="ECO:0000256" key="2">
    <source>
        <dbReference type="ARBA" id="ARBA00022803"/>
    </source>
</evidence>
<dbReference type="SUPFAM" id="SSF48452">
    <property type="entry name" value="TPR-like"/>
    <property type="match status" value="1"/>
</dbReference>
<dbReference type="GO" id="GO:0006335">
    <property type="term" value="P:DNA replication-dependent chromatin assembly"/>
    <property type="evidence" value="ECO:0007669"/>
    <property type="project" value="TreeGrafter"/>
</dbReference>
<dbReference type="InterPro" id="IPR051730">
    <property type="entry name" value="NASP-like"/>
</dbReference>
<keyword evidence="2" id="KW-0802">TPR repeat</keyword>
<dbReference type="InterPro" id="IPR011990">
    <property type="entry name" value="TPR-like_helical_dom_sf"/>
</dbReference>
<evidence type="ECO:0000313" key="4">
    <source>
        <dbReference type="EMBL" id="JAS58355.1"/>
    </source>
</evidence>
<dbReference type="PANTHER" id="PTHR15081:SF1">
    <property type="entry name" value="NUCLEAR AUTOANTIGENIC SPERM PROTEIN"/>
    <property type="match status" value="1"/>
</dbReference>
<accession>A0A1B6G7E4</accession>
<dbReference type="AlphaFoldDB" id="A0A1B6G7E4"/>